<evidence type="ECO:0000313" key="3">
    <source>
        <dbReference type="Proteomes" id="UP000050874"/>
    </source>
</evidence>
<evidence type="ECO:0000259" key="1">
    <source>
        <dbReference type="Pfam" id="PF00561"/>
    </source>
</evidence>
<feature type="domain" description="AB hydrolase-1" evidence="1">
    <location>
        <begin position="26"/>
        <end position="136"/>
    </location>
</feature>
<evidence type="ECO:0000313" key="2">
    <source>
        <dbReference type="EMBL" id="KRO40911.1"/>
    </source>
</evidence>
<proteinExistence type="predicted"/>
<dbReference type="SUPFAM" id="SSF53474">
    <property type="entry name" value="alpha/beta-Hydrolases"/>
    <property type="match status" value="1"/>
</dbReference>
<dbReference type="PANTHER" id="PTHR43798">
    <property type="entry name" value="MONOACYLGLYCEROL LIPASE"/>
    <property type="match status" value="1"/>
</dbReference>
<protein>
    <recommendedName>
        <fullName evidence="1">AB hydrolase-1 domain-containing protein</fullName>
    </recommendedName>
</protein>
<name>A0A0R2PRV4_9GAMM</name>
<feature type="domain" description="AB hydrolase-1" evidence="1">
    <location>
        <begin position="172"/>
        <end position="254"/>
    </location>
</feature>
<accession>A0A0R2PRV4</accession>
<dbReference type="Proteomes" id="UP000050874">
    <property type="component" value="Unassembled WGS sequence"/>
</dbReference>
<sequence length="269" mass="30088">MIPEGQYIDVQDGFRFHYYDEGEGEVVVLLHGSGTGASGYTNFKKNFIALKNAGFRVILPDLPGYGFSSKPDNVVYSMDYFNQKIIELLDILDVHKFSLIGNSLGGALSIGLGLNHVERVQKLILMAPGGVEDREMYNEMPGIKKLMSDFLGGDMNQEKIEGLLALFPYDASIVTDEMVQERMEILPLMNSQVLATMAIPNMEEQLHLLHQPVLAFWGMNDQFIPVSGAMKIGEHCPNAQVMLFSQCGHWVMIEQEEVFNSACINFLKN</sequence>
<dbReference type="InterPro" id="IPR029058">
    <property type="entry name" value="AB_hydrolase_fold"/>
</dbReference>
<dbReference type="AlphaFoldDB" id="A0A0R2PRV4"/>
<organism evidence="2 3">
    <name type="scientific">SAR86 cluster bacterium BACL1 MAG-120920-bin57</name>
    <dbReference type="NCBI Taxonomy" id="1655571"/>
    <lineage>
        <taxon>Bacteria</taxon>
        <taxon>Pseudomonadati</taxon>
        <taxon>Pseudomonadota</taxon>
        <taxon>Gammaproteobacteria</taxon>
        <taxon>SAR86 cluster</taxon>
    </lineage>
</organism>
<comment type="caution">
    <text evidence="2">The sequence shown here is derived from an EMBL/GenBank/DDBJ whole genome shotgun (WGS) entry which is preliminary data.</text>
</comment>
<dbReference type="Pfam" id="PF00561">
    <property type="entry name" value="Abhydrolase_1"/>
    <property type="match status" value="2"/>
</dbReference>
<dbReference type="PRINTS" id="PR00111">
    <property type="entry name" value="ABHYDROLASE"/>
</dbReference>
<dbReference type="Gene3D" id="3.40.50.1820">
    <property type="entry name" value="alpha/beta hydrolase"/>
    <property type="match status" value="1"/>
</dbReference>
<dbReference type="InterPro" id="IPR050266">
    <property type="entry name" value="AB_hydrolase_sf"/>
</dbReference>
<dbReference type="InterPro" id="IPR000073">
    <property type="entry name" value="AB_hydrolase_1"/>
</dbReference>
<dbReference type="EMBL" id="LIAV01000046">
    <property type="protein sequence ID" value="KRO40911.1"/>
    <property type="molecule type" value="Genomic_DNA"/>
</dbReference>
<reference evidence="3" key="1">
    <citation type="submission" date="2015-10" db="EMBL/GenBank/DDBJ databases">
        <title>Metagenome-Assembled Genomes uncover a global brackish microbiome.</title>
        <authorList>
            <person name="Hugerth L.W."/>
            <person name="Larsson J."/>
            <person name="Alneberg J."/>
            <person name="Lindh M.V."/>
            <person name="Legrand C."/>
            <person name="Pinhassi J."/>
            <person name="Andersson A."/>
        </authorList>
    </citation>
    <scope>NUCLEOTIDE SEQUENCE [LARGE SCALE GENOMIC DNA]</scope>
</reference>
<gene>
    <name evidence="2" type="ORF">ABR63_04300</name>
</gene>